<keyword evidence="9" id="KW-1185">Reference proteome</keyword>
<dbReference type="Pfam" id="PF00875">
    <property type="entry name" value="DNA_photolyase"/>
    <property type="match status" value="1"/>
</dbReference>
<dbReference type="STRING" id="89524.SAMN05444370_10134"/>
<dbReference type="GO" id="GO:0003904">
    <property type="term" value="F:deoxyribodipyrimidine photo-lyase activity"/>
    <property type="evidence" value="ECO:0007669"/>
    <property type="project" value="TreeGrafter"/>
</dbReference>
<dbReference type="InterPro" id="IPR002081">
    <property type="entry name" value="Cryptochrome/DNA_photolyase_1"/>
</dbReference>
<comment type="cofactor">
    <cofactor evidence="4">
        <name>FAD</name>
        <dbReference type="ChEBI" id="CHEBI:57692"/>
    </cofactor>
    <text evidence="4">Binds 1 FAD per subunit.</text>
</comment>
<evidence type="ECO:0000256" key="6">
    <source>
        <dbReference type="SAM" id="MobiDB-lite"/>
    </source>
</evidence>
<dbReference type="AlphaFoldDB" id="A0A1H3VER9"/>
<dbReference type="RefSeq" id="WP_093247478.1">
    <property type="nucleotide sequence ID" value="NZ_FNQM01000001.1"/>
</dbReference>
<keyword evidence="3 4" id="KW-0274">FAD</keyword>
<protein>
    <submittedName>
        <fullName evidence="8">Deoxyribodipyrimidine photo-lyase family protein (Cryptochrome)</fullName>
    </submittedName>
</protein>
<dbReference type="PROSITE" id="PS51645">
    <property type="entry name" value="PHR_CRY_ALPHA_BETA"/>
    <property type="match status" value="1"/>
</dbReference>
<evidence type="ECO:0000313" key="8">
    <source>
        <dbReference type="EMBL" id="SDZ73297.1"/>
    </source>
</evidence>
<keyword evidence="8" id="KW-0456">Lyase</keyword>
<dbReference type="SUPFAM" id="SSF52425">
    <property type="entry name" value="Cryptochrome/photolyase, N-terminal domain"/>
    <property type="match status" value="1"/>
</dbReference>
<dbReference type="InterPro" id="IPR036155">
    <property type="entry name" value="Crypto/Photolyase_N_sf"/>
</dbReference>
<dbReference type="Proteomes" id="UP000198703">
    <property type="component" value="Unassembled WGS sequence"/>
</dbReference>
<dbReference type="InterPro" id="IPR014729">
    <property type="entry name" value="Rossmann-like_a/b/a_fold"/>
</dbReference>
<keyword evidence="2 4" id="KW-0285">Flavoprotein</keyword>
<keyword evidence="5" id="KW-0157">Chromophore</keyword>
<dbReference type="InterPro" id="IPR006050">
    <property type="entry name" value="DNA_photolyase_N"/>
</dbReference>
<feature type="domain" description="Photolyase/cryptochrome alpha/beta" evidence="7">
    <location>
        <begin position="4"/>
        <end position="133"/>
    </location>
</feature>
<reference evidence="8 9" key="1">
    <citation type="submission" date="2016-10" db="EMBL/GenBank/DDBJ databases">
        <authorList>
            <person name="de Groot N.N."/>
        </authorList>
    </citation>
    <scope>NUCLEOTIDE SEQUENCE [LARGE SCALE GENOMIC DNA]</scope>
    <source>
        <strain evidence="8 9">DSM 15345</strain>
    </source>
</reference>
<dbReference type="InterPro" id="IPR036134">
    <property type="entry name" value="Crypto/Photolyase_FAD-like_sf"/>
</dbReference>
<evidence type="ECO:0000256" key="2">
    <source>
        <dbReference type="ARBA" id="ARBA00022630"/>
    </source>
</evidence>
<dbReference type="GO" id="GO:0071949">
    <property type="term" value="F:FAD binding"/>
    <property type="evidence" value="ECO:0007669"/>
    <property type="project" value="TreeGrafter"/>
</dbReference>
<dbReference type="PRINTS" id="PR00147">
    <property type="entry name" value="DNAPHOTLYASE"/>
</dbReference>
<dbReference type="OrthoDB" id="9772484at2"/>
<evidence type="ECO:0000313" key="9">
    <source>
        <dbReference type="Proteomes" id="UP000198703"/>
    </source>
</evidence>
<evidence type="ECO:0000256" key="4">
    <source>
        <dbReference type="PIRSR" id="PIRSR602081-1"/>
    </source>
</evidence>
<feature type="region of interest" description="Disordered" evidence="6">
    <location>
        <begin position="480"/>
        <end position="510"/>
    </location>
</feature>
<evidence type="ECO:0000259" key="7">
    <source>
        <dbReference type="PROSITE" id="PS51645"/>
    </source>
</evidence>
<dbReference type="PANTHER" id="PTHR11455">
    <property type="entry name" value="CRYPTOCHROME"/>
    <property type="match status" value="1"/>
</dbReference>
<dbReference type="EMBL" id="FNQM01000001">
    <property type="protein sequence ID" value="SDZ73297.1"/>
    <property type="molecule type" value="Genomic_DNA"/>
</dbReference>
<dbReference type="GO" id="GO:0009416">
    <property type="term" value="P:response to light stimulus"/>
    <property type="evidence" value="ECO:0007669"/>
    <property type="project" value="TreeGrafter"/>
</dbReference>
<evidence type="ECO:0000256" key="3">
    <source>
        <dbReference type="ARBA" id="ARBA00022827"/>
    </source>
</evidence>
<comment type="similarity">
    <text evidence="5">Belongs to the DNA photolyase family.</text>
</comment>
<gene>
    <name evidence="8" type="ORF">SAMN05444370_10134</name>
</gene>
<dbReference type="InterPro" id="IPR005101">
    <property type="entry name" value="Cryptochr/Photolyase_FAD-bd"/>
</dbReference>
<dbReference type="Gene3D" id="1.10.579.10">
    <property type="entry name" value="DNA Cyclobutane Dipyrimidine Photolyase, subunit A, domain 3"/>
    <property type="match status" value="1"/>
</dbReference>
<comment type="cofactor">
    <cofactor evidence="1">
        <name>(6R)-5,10-methylene-5,6,7,8-tetrahydrofolate</name>
        <dbReference type="ChEBI" id="CHEBI:15636"/>
    </cofactor>
</comment>
<evidence type="ECO:0000256" key="1">
    <source>
        <dbReference type="ARBA" id="ARBA00001932"/>
    </source>
</evidence>
<evidence type="ECO:0000256" key="5">
    <source>
        <dbReference type="RuleBase" id="RU004182"/>
    </source>
</evidence>
<feature type="binding site" evidence="4">
    <location>
        <position position="267"/>
    </location>
    <ligand>
        <name>FAD</name>
        <dbReference type="ChEBI" id="CHEBI:57692"/>
    </ligand>
</feature>
<dbReference type="PANTHER" id="PTHR11455:SF9">
    <property type="entry name" value="CRYPTOCHROME CIRCADIAN CLOCK 5 ISOFORM X1"/>
    <property type="match status" value="1"/>
</dbReference>
<organism evidence="8 9">
    <name type="scientific">Rubrimonas cliftonensis</name>
    <dbReference type="NCBI Taxonomy" id="89524"/>
    <lineage>
        <taxon>Bacteria</taxon>
        <taxon>Pseudomonadati</taxon>
        <taxon>Pseudomonadota</taxon>
        <taxon>Alphaproteobacteria</taxon>
        <taxon>Rhodobacterales</taxon>
        <taxon>Paracoccaceae</taxon>
        <taxon>Rubrimonas</taxon>
    </lineage>
</organism>
<dbReference type="GO" id="GO:0003677">
    <property type="term" value="F:DNA binding"/>
    <property type="evidence" value="ECO:0007669"/>
    <property type="project" value="TreeGrafter"/>
</dbReference>
<name>A0A1H3VER9_9RHOB</name>
<sequence>MRDPLTLVWFKRDLRAEDHAPLCAAAQAGAVLPVHVAEPALWARPTMSARQWGFVADSLAALRADLAALGAPLVVRVGDAVEELSRLAAETGACALYAHAETGDGWTYARDRRVAAWARGAGLEWREFPAGGVVRRLRSRDGWSARWERTMRAPALAPPALRGPRLDPGPIPGAAALGLAPDPCERQKGGRGAALATLGGFLTVRGRDYRRAMSSPLTGFDACSRLSPHLAWGTLSTREAAQAGWARRAELTGEGADAAWRGSVDSFLSRLHWRCHFMQKLEDEPEIETRCMHRAYEGLREADHRPEMLAAWEKGETGYPFVDACLRALAATGWMNFRMRSMLTAFAAYHLWLDWRAVAPPMARWFTDYEPGIHYSQLQMQSGVTGINTTRVYNPVKQSQDQDPDGAFIRRWVPELAGLAAARIHAPWKMERAEARAAGVVLGESYPERVVEHEAAARAAKEKVHAVRRGDAFREEKRAVMTKHASRKQGRDGFPKRAARPDARQRAFEF</sequence>
<dbReference type="Gene3D" id="3.40.50.620">
    <property type="entry name" value="HUPs"/>
    <property type="match status" value="1"/>
</dbReference>
<feature type="compositionally biased region" description="Basic and acidic residues" evidence="6">
    <location>
        <begin position="489"/>
        <end position="510"/>
    </location>
</feature>
<feature type="binding site" evidence="4">
    <location>
        <position position="209"/>
    </location>
    <ligand>
        <name>FAD</name>
        <dbReference type="ChEBI" id="CHEBI:57692"/>
    </ligand>
</feature>
<dbReference type="Pfam" id="PF03441">
    <property type="entry name" value="FAD_binding_7"/>
    <property type="match status" value="1"/>
</dbReference>
<dbReference type="SUPFAM" id="SSF48173">
    <property type="entry name" value="Cryptochrome/photolyase FAD-binding domain"/>
    <property type="match status" value="1"/>
</dbReference>
<accession>A0A1H3VER9</accession>
<proteinExistence type="inferred from homology"/>
<dbReference type="Gene3D" id="1.25.40.80">
    <property type="match status" value="1"/>
</dbReference>